<proteinExistence type="predicted"/>
<gene>
    <name evidence="1" type="ORF">NM208_g13663</name>
</gene>
<reference evidence="1" key="1">
    <citation type="submission" date="2022-08" db="EMBL/GenBank/DDBJ databases">
        <title>Genome Sequence of Fusarium decemcellulare.</title>
        <authorList>
            <person name="Buettner E."/>
        </authorList>
    </citation>
    <scope>NUCLEOTIDE SEQUENCE</scope>
    <source>
        <strain evidence="1">Babe19</strain>
    </source>
</reference>
<dbReference type="EMBL" id="JANRMS010002873">
    <property type="protein sequence ID" value="KAJ3520550.1"/>
    <property type="molecule type" value="Genomic_DNA"/>
</dbReference>
<evidence type="ECO:0000313" key="2">
    <source>
        <dbReference type="Proteomes" id="UP001148629"/>
    </source>
</evidence>
<evidence type="ECO:0000313" key="1">
    <source>
        <dbReference type="EMBL" id="KAJ3520550.1"/>
    </source>
</evidence>
<organism evidence="1 2">
    <name type="scientific">Fusarium decemcellulare</name>
    <dbReference type="NCBI Taxonomy" id="57161"/>
    <lineage>
        <taxon>Eukaryota</taxon>
        <taxon>Fungi</taxon>
        <taxon>Dikarya</taxon>
        <taxon>Ascomycota</taxon>
        <taxon>Pezizomycotina</taxon>
        <taxon>Sordariomycetes</taxon>
        <taxon>Hypocreomycetidae</taxon>
        <taxon>Hypocreales</taxon>
        <taxon>Nectriaceae</taxon>
        <taxon>Fusarium</taxon>
        <taxon>Fusarium decemcellulare species complex</taxon>
    </lineage>
</organism>
<dbReference type="Proteomes" id="UP001148629">
    <property type="component" value="Unassembled WGS sequence"/>
</dbReference>
<comment type="caution">
    <text evidence="1">The sequence shown here is derived from an EMBL/GenBank/DDBJ whole genome shotgun (WGS) entry which is preliminary data.</text>
</comment>
<name>A0ACC1RN79_9HYPO</name>
<keyword evidence="2" id="KW-1185">Reference proteome</keyword>
<sequence length="896" mass="97567">MLSIVILNIVIYAIKLTTCQPTVNFPINSQLPPVARVDEPFSFVFSPSTFRSEYNISYSLGEAPEWLSVDDEEGRLHGTPTDDSVPEGEVVGQTVEVIADDGTGSASISATLVVSRSKGPSVKIPLSDQIEGFGDYSAPSSLLSYPSTELSFAFDSETFDHQPNMVNYYATSGNNSPLPAWMRFDAGSLTFSGKTPPFESLIQPPQTFDFDLVASDIVGFSAVSISFSIIVGRHKLSADNPAIVLNATRGEKLSYNGLPNNIKLDNRPIKKNEIEVSVDNLPDWLSLDEETWRIEGTPKQGDHSTNFTINLSDSYEDTLTVEAAVNVATALFRSTFDDMEIRAGKEVNINLEPYFWDPDDVSVKISVEPERDWLKLDGFNITGKAPKSATGDLKINVTASSKSSDARETEALNVSILPFTTISSSTSSTSTAPTETTSEPGIQTAEPGGGLSTGSLLLAILLPLLIFVLSLMLLVCWLIRRRRARQTYLSPNFRNKISGPVLESLRVNGGSSTIQESRKAANINPMEQKLHRPARQHYSEMGSETLLTSSPTLGVMTTPEVPSRFMAEASGTMFARSASVSGSDDGRQSWVTVEGTATATGRQSVASLRSQQSDTTYPESTDQLILPPSLPSQSRGSSFRDRLELTIPSIDELPNMRHQRPHTQPIYGFYSSGNESSLAFASSHQSSPRLMTGGFPTRTADSRLDNQGQSRDRSASLGEGTWSMPGIKRPEPVRLSSQQLLGEDSRRGSRAWYEMEGSRGFLGDPSFGSTENWRVFGGRRDTTSLSYRQLVDEAPFHPGRPSPAMSSNGEEVQTQARASSELISPSQWGDAQTSIRGSLASLRWGIGRSTSRTSRLSTDVLGMPGSRGTRIGETTSSNWRREDSARMSEGGSYAFL</sequence>
<accession>A0ACC1RN79</accession>
<protein>
    <submittedName>
        <fullName evidence="1">Uncharacterized protein</fullName>
    </submittedName>
</protein>